<dbReference type="Proteomes" id="UP000266841">
    <property type="component" value="Unassembled WGS sequence"/>
</dbReference>
<dbReference type="EMBL" id="AGNL01007941">
    <property type="protein sequence ID" value="EJK70874.1"/>
    <property type="molecule type" value="Genomic_DNA"/>
</dbReference>
<feature type="non-terminal residue" evidence="2">
    <location>
        <position position="1"/>
    </location>
</feature>
<sequence length="127" mass="13710">DRACLGEADRALKRRQAPSGSLDVTFLRGAEFLRHRTPRREFDAPERGCELPRPKPAQLDHPGLSMTRPAHSFRGWGHSGVSPYLIARPGVTAETAIESTMYDVSSAIAEPPPAAAAAVESPGHTSR</sequence>
<gene>
    <name evidence="2" type="ORF">THAOC_07733</name>
</gene>
<reference evidence="2 3" key="1">
    <citation type="journal article" date="2012" name="Genome Biol.">
        <title>Genome and low-iron response of an oceanic diatom adapted to chronic iron limitation.</title>
        <authorList>
            <person name="Lommer M."/>
            <person name="Specht M."/>
            <person name="Roy A.S."/>
            <person name="Kraemer L."/>
            <person name="Andreson R."/>
            <person name="Gutowska M.A."/>
            <person name="Wolf J."/>
            <person name="Bergner S.V."/>
            <person name="Schilhabel M.B."/>
            <person name="Klostermeier U.C."/>
            <person name="Beiko R.G."/>
            <person name="Rosenstiel P."/>
            <person name="Hippler M."/>
            <person name="Laroche J."/>
        </authorList>
    </citation>
    <scope>NUCLEOTIDE SEQUENCE [LARGE SCALE GENOMIC DNA]</scope>
    <source>
        <strain evidence="2 3">CCMP1005</strain>
    </source>
</reference>
<organism evidence="2 3">
    <name type="scientific">Thalassiosira oceanica</name>
    <name type="common">Marine diatom</name>
    <dbReference type="NCBI Taxonomy" id="159749"/>
    <lineage>
        <taxon>Eukaryota</taxon>
        <taxon>Sar</taxon>
        <taxon>Stramenopiles</taxon>
        <taxon>Ochrophyta</taxon>
        <taxon>Bacillariophyta</taxon>
        <taxon>Coscinodiscophyceae</taxon>
        <taxon>Thalassiosirophycidae</taxon>
        <taxon>Thalassiosirales</taxon>
        <taxon>Thalassiosiraceae</taxon>
        <taxon>Thalassiosira</taxon>
    </lineage>
</organism>
<feature type="region of interest" description="Disordered" evidence="1">
    <location>
        <begin position="39"/>
        <end position="70"/>
    </location>
</feature>
<evidence type="ECO:0000313" key="2">
    <source>
        <dbReference type="EMBL" id="EJK70874.1"/>
    </source>
</evidence>
<keyword evidence="3" id="KW-1185">Reference proteome</keyword>
<feature type="compositionally biased region" description="Basic and acidic residues" evidence="1">
    <location>
        <begin position="39"/>
        <end position="53"/>
    </location>
</feature>
<name>K0T103_THAOC</name>
<proteinExistence type="predicted"/>
<dbReference type="AlphaFoldDB" id="K0T103"/>
<accession>K0T103</accession>
<comment type="caution">
    <text evidence="2">The sequence shown here is derived from an EMBL/GenBank/DDBJ whole genome shotgun (WGS) entry which is preliminary data.</text>
</comment>
<evidence type="ECO:0000313" key="3">
    <source>
        <dbReference type="Proteomes" id="UP000266841"/>
    </source>
</evidence>
<evidence type="ECO:0000256" key="1">
    <source>
        <dbReference type="SAM" id="MobiDB-lite"/>
    </source>
</evidence>
<protein>
    <submittedName>
        <fullName evidence="2">Uncharacterized protein</fullName>
    </submittedName>
</protein>